<dbReference type="PIRSF" id="PIRSF005813">
    <property type="entry name" value="MSH2"/>
    <property type="match status" value="1"/>
</dbReference>
<keyword evidence="8" id="KW-0539">Nucleus</keyword>
<dbReference type="Gene3D" id="1.10.1420.10">
    <property type="match status" value="1"/>
</dbReference>
<evidence type="ECO:0000256" key="5">
    <source>
        <dbReference type="ARBA" id="ARBA00022741"/>
    </source>
</evidence>
<name>A0A5A7VBY4_CUCMM</name>
<dbReference type="GO" id="GO:0030983">
    <property type="term" value="F:mismatched DNA binding"/>
    <property type="evidence" value="ECO:0007669"/>
    <property type="project" value="InterPro"/>
</dbReference>
<dbReference type="GO" id="GO:0140664">
    <property type="term" value="F:ATP-dependent DNA damage sensor activity"/>
    <property type="evidence" value="ECO:0007669"/>
    <property type="project" value="InterPro"/>
</dbReference>
<dbReference type="InterPro" id="IPR036187">
    <property type="entry name" value="DNA_mismatch_repair_MutS_sf"/>
</dbReference>
<dbReference type="SMART" id="SM00534">
    <property type="entry name" value="MUTSac"/>
    <property type="match status" value="1"/>
</dbReference>
<comment type="similarity">
    <text evidence="3">Belongs to the DNA mismatch repair MutS family.</text>
</comment>
<dbReference type="PANTHER" id="PTHR11361:SF20">
    <property type="entry name" value="MUTS PROTEIN HOMOLOG 5"/>
    <property type="match status" value="1"/>
</dbReference>
<reference evidence="13 14" key="1">
    <citation type="submission" date="2019-08" db="EMBL/GenBank/DDBJ databases">
        <title>Draft genome sequences of two oriental melons (Cucumis melo L. var makuwa).</title>
        <authorList>
            <person name="Kwon S.-Y."/>
        </authorList>
    </citation>
    <scope>NUCLEOTIDE SEQUENCE [LARGE SCALE GENOMIC DNA]</scope>
    <source>
        <strain evidence="14">cv. SW 3</strain>
        <tissue evidence="13">Leaf</tissue>
    </source>
</reference>
<dbReference type="AlphaFoldDB" id="A0A5A7VBY4"/>
<dbReference type="GO" id="GO:0051026">
    <property type="term" value="P:chiasma assembly"/>
    <property type="evidence" value="ECO:0007669"/>
    <property type="project" value="TreeGrafter"/>
</dbReference>
<dbReference type="SUPFAM" id="SSF52540">
    <property type="entry name" value="P-loop containing nucleoside triphosphate hydrolases"/>
    <property type="match status" value="1"/>
</dbReference>
<dbReference type="GO" id="GO:0005634">
    <property type="term" value="C:nucleus"/>
    <property type="evidence" value="ECO:0007669"/>
    <property type="project" value="UniProtKB-SubCell"/>
</dbReference>
<dbReference type="OrthoDB" id="29596at2759"/>
<evidence type="ECO:0000256" key="10">
    <source>
        <dbReference type="ARBA" id="ARBA00073549"/>
    </source>
</evidence>
<gene>
    <name evidence="13" type="ORF">E6C27_scaffold37G001290</name>
</gene>
<evidence type="ECO:0000256" key="1">
    <source>
        <dbReference type="ARBA" id="ARBA00004123"/>
    </source>
</evidence>
<dbReference type="Pfam" id="PF00488">
    <property type="entry name" value="MutS_V"/>
    <property type="match status" value="1"/>
</dbReference>
<comment type="subcellular location">
    <subcellularLocation>
        <location evidence="2">Chromosome</location>
    </subcellularLocation>
    <subcellularLocation>
        <location evidence="1">Nucleus</location>
    </subcellularLocation>
</comment>
<dbReference type="InterPro" id="IPR000432">
    <property type="entry name" value="DNA_mismatch_repair_MutS_C"/>
</dbReference>
<evidence type="ECO:0000313" key="13">
    <source>
        <dbReference type="EMBL" id="KAA0065822.1"/>
    </source>
</evidence>
<protein>
    <recommendedName>
        <fullName evidence="10">DNA mismatch repair protein MSH5</fullName>
    </recommendedName>
    <alternativeName>
        <fullName evidence="11">MutS protein homolog 5</fullName>
    </alternativeName>
</protein>
<dbReference type="Proteomes" id="UP000321393">
    <property type="component" value="Unassembled WGS sequence"/>
</dbReference>
<evidence type="ECO:0000259" key="12">
    <source>
        <dbReference type="PROSITE" id="PS00486"/>
    </source>
</evidence>
<dbReference type="PANTHER" id="PTHR11361">
    <property type="entry name" value="DNA MISMATCH REPAIR PROTEIN MUTS FAMILY MEMBER"/>
    <property type="match status" value="1"/>
</dbReference>
<evidence type="ECO:0000256" key="8">
    <source>
        <dbReference type="ARBA" id="ARBA00023242"/>
    </source>
</evidence>
<dbReference type="SUPFAM" id="SSF48334">
    <property type="entry name" value="DNA repair protein MutS, domain III"/>
    <property type="match status" value="1"/>
</dbReference>
<keyword evidence="6" id="KW-0067">ATP-binding</keyword>
<dbReference type="SMART" id="SM00533">
    <property type="entry name" value="MUTSd"/>
    <property type="match status" value="1"/>
</dbReference>
<dbReference type="GO" id="GO:0006298">
    <property type="term" value="P:mismatch repair"/>
    <property type="evidence" value="ECO:0007669"/>
    <property type="project" value="InterPro"/>
</dbReference>
<proteinExistence type="inferred from homology"/>
<evidence type="ECO:0000256" key="6">
    <source>
        <dbReference type="ARBA" id="ARBA00022840"/>
    </source>
</evidence>
<evidence type="ECO:0000256" key="2">
    <source>
        <dbReference type="ARBA" id="ARBA00004286"/>
    </source>
</evidence>
<dbReference type="InterPro" id="IPR045076">
    <property type="entry name" value="MutS"/>
</dbReference>
<dbReference type="CDD" id="cd03281">
    <property type="entry name" value="ABC_MSH5_euk"/>
    <property type="match status" value="1"/>
</dbReference>
<dbReference type="Gene3D" id="3.40.50.300">
    <property type="entry name" value="P-loop containing nucleotide triphosphate hydrolases"/>
    <property type="match status" value="1"/>
</dbReference>
<evidence type="ECO:0000256" key="3">
    <source>
        <dbReference type="ARBA" id="ARBA00006271"/>
    </source>
</evidence>
<keyword evidence="4" id="KW-0158">Chromosome</keyword>
<dbReference type="GO" id="GO:0005524">
    <property type="term" value="F:ATP binding"/>
    <property type="evidence" value="ECO:0007669"/>
    <property type="project" value="UniProtKB-KW"/>
</dbReference>
<evidence type="ECO:0000256" key="7">
    <source>
        <dbReference type="ARBA" id="ARBA00023125"/>
    </source>
</evidence>
<dbReference type="GO" id="GO:0005694">
    <property type="term" value="C:chromosome"/>
    <property type="evidence" value="ECO:0007669"/>
    <property type="project" value="UniProtKB-SubCell"/>
</dbReference>
<dbReference type="InterPro" id="IPR007696">
    <property type="entry name" value="DNA_mismatch_repair_MutS_core"/>
</dbReference>
<organism evidence="13 14">
    <name type="scientific">Cucumis melo var. makuwa</name>
    <name type="common">Oriental melon</name>
    <dbReference type="NCBI Taxonomy" id="1194695"/>
    <lineage>
        <taxon>Eukaryota</taxon>
        <taxon>Viridiplantae</taxon>
        <taxon>Streptophyta</taxon>
        <taxon>Embryophyta</taxon>
        <taxon>Tracheophyta</taxon>
        <taxon>Spermatophyta</taxon>
        <taxon>Magnoliopsida</taxon>
        <taxon>eudicotyledons</taxon>
        <taxon>Gunneridae</taxon>
        <taxon>Pentapetalae</taxon>
        <taxon>rosids</taxon>
        <taxon>fabids</taxon>
        <taxon>Cucurbitales</taxon>
        <taxon>Cucurbitaceae</taxon>
        <taxon>Benincaseae</taxon>
        <taxon>Cucumis</taxon>
    </lineage>
</organism>
<evidence type="ECO:0000256" key="11">
    <source>
        <dbReference type="ARBA" id="ARBA00077470"/>
    </source>
</evidence>
<evidence type="ECO:0000313" key="14">
    <source>
        <dbReference type="Proteomes" id="UP000321393"/>
    </source>
</evidence>
<dbReference type="Pfam" id="PF05192">
    <property type="entry name" value="MutS_III"/>
    <property type="match status" value="1"/>
</dbReference>
<dbReference type="InterPro" id="IPR011184">
    <property type="entry name" value="DNA_mismatch_repair_Msh2"/>
</dbReference>
<dbReference type="EMBL" id="SSTE01001190">
    <property type="protein sequence ID" value="KAA0065822.1"/>
    <property type="molecule type" value="Genomic_DNA"/>
</dbReference>
<dbReference type="FunFam" id="3.40.50.300:FF:001067">
    <property type="entry name" value="DNA mismatch repair protein MSH5"/>
    <property type="match status" value="1"/>
</dbReference>
<dbReference type="InterPro" id="IPR027417">
    <property type="entry name" value="P-loop_NTPase"/>
</dbReference>
<evidence type="ECO:0000256" key="4">
    <source>
        <dbReference type="ARBA" id="ARBA00022454"/>
    </source>
</evidence>
<dbReference type="STRING" id="1194695.A0A5A7VBY4"/>
<keyword evidence="7" id="KW-0238">DNA-binding</keyword>
<evidence type="ECO:0000256" key="9">
    <source>
        <dbReference type="ARBA" id="ARBA00023254"/>
    </source>
</evidence>
<keyword evidence="9" id="KW-0469">Meiosis</keyword>
<dbReference type="PROSITE" id="PS00486">
    <property type="entry name" value="DNA_MISMATCH_REPAIR_2"/>
    <property type="match status" value="1"/>
</dbReference>
<comment type="caution">
    <text evidence="13">The sequence shown here is derived from an EMBL/GenBank/DDBJ whole genome shotgun (WGS) entry which is preliminary data.</text>
</comment>
<sequence length="797" mass="90807">MRGLASFLLRVGVSYYDSSIRQLHVLEVWEDGSMEYPLIDLVKYQAKPLMIYTSTKSEESFLAALQRSDGMSDAPTVKLVKSSIFSYEQAWHRLVYLRVTGMDDGLNIKERICYLSSMMDVESDIQVRASGGLLAILENERIVDTLEQKELGTSSITIDSVIEISLNNFLKLDATALEALQIFQTDKHPSHMGIGRAKEGYAFSARNLQTHSFLCIFLIYQKLTYWLFLFRNWFLRPLLDLENLNKRLNAISFFISSDELVHSLRETLKIVKDIPHILKKFNSPSSTYSSGDWTAFLKSICSLLHVNKIFEVGMSENLKENMKYFNLDIVEKANTCITTELAYVYELVIGVLDVSRSKEKSYETIVKEGFCEELDELREVYEELPEFLEEVSSMELAQFPQLCKDTIAPCIVYIHQIGYLLCIFEEKLDESTLEILRDFEFAFSDVDGDIKRFFYHSPKTRELDNLLGDIYHKILDMERAIIRDLVSHILVFSLHLLKAVDFAAELDCFLSLALIARQNNYVRPDLTADSMLDIKNGRHVLQEMAVDTFIPNDTKIFCDGRVNIITGPNYSGKSIYVKQVALIVFLSHIGSFVPADAATVGLTDRIFCAMGSKHMTAEQSTFMIDLLQVGMMLRQATCRSLCLIDEFGKGTLTEDGIGLLGGTITHFASSNDSPKVLVCTHLTELINESLLTMSERIKFYNMSVIRPDNDCTENEDIVFLYRLVPGHALPSYGVPDEVIKRAAFVLDAMDNHKHVERLHNENLSTQDKLYQDAVDKLLRLDVNKCDLGRFFQDIFLS</sequence>
<feature type="domain" description="DNA mismatch repair proteins mutS family" evidence="12">
    <location>
        <begin position="640"/>
        <end position="656"/>
    </location>
</feature>
<keyword evidence="5" id="KW-0547">Nucleotide-binding</keyword>
<accession>A0A5A7VBY4</accession>